<name>A0A417YBI2_9BACI</name>
<dbReference type="PROSITE" id="PS51078">
    <property type="entry name" value="ICLR_ED"/>
    <property type="match status" value="1"/>
</dbReference>
<organism evidence="6 7">
    <name type="scientific">Oceanobacillus profundus</name>
    <dbReference type="NCBI Taxonomy" id="372463"/>
    <lineage>
        <taxon>Bacteria</taxon>
        <taxon>Bacillati</taxon>
        <taxon>Bacillota</taxon>
        <taxon>Bacilli</taxon>
        <taxon>Bacillales</taxon>
        <taxon>Bacillaceae</taxon>
        <taxon>Oceanobacillus</taxon>
    </lineage>
</organism>
<accession>A0A417YBI2</accession>
<dbReference type="RefSeq" id="WP_118890090.1">
    <property type="nucleotide sequence ID" value="NZ_PHUT01000017.1"/>
</dbReference>
<dbReference type="InterPro" id="IPR050707">
    <property type="entry name" value="HTH_MetabolicPath_Reg"/>
</dbReference>
<gene>
    <name evidence="6" type="ORF">D1B32_18375</name>
</gene>
<dbReference type="SMART" id="SM00346">
    <property type="entry name" value="HTH_ICLR"/>
    <property type="match status" value="1"/>
</dbReference>
<dbReference type="GO" id="GO:0045892">
    <property type="term" value="P:negative regulation of DNA-templated transcription"/>
    <property type="evidence" value="ECO:0007669"/>
    <property type="project" value="TreeGrafter"/>
</dbReference>
<dbReference type="Gene3D" id="3.30.450.40">
    <property type="match status" value="1"/>
</dbReference>
<keyword evidence="3" id="KW-0804">Transcription</keyword>
<dbReference type="GO" id="GO:0003677">
    <property type="term" value="F:DNA binding"/>
    <property type="evidence" value="ECO:0007669"/>
    <property type="project" value="UniProtKB-KW"/>
</dbReference>
<dbReference type="PANTHER" id="PTHR30136">
    <property type="entry name" value="HELIX-TURN-HELIX TRANSCRIPTIONAL REGULATOR, ICLR FAMILY"/>
    <property type="match status" value="1"/>
</dbReference>
<feature type="domain" description="IclR-ED" evidence="5">
    <location>
        <begin position="68"/>
        <end position="249"/>
    </location>
</feature>
<evidence type="ECO:0000256" key="2">
    <source>
        <dbReference type="ARBA" id="ARBA00023125"/>
    </source>
</evidence>
<dbReference type="AlphaFoldDB" id="A0A417YBI2"/>
<dbReference type="InterPro" id="IPR036390">
    <property type="entry name" value="WH_DNA-bd_sf"/>
</dbReference>
<dbReference type="InterPro" id="IPR036388">
    <property type="entry name" value="WH-like_DNA-bd_sf"/>
</dbReference>
<reference evidence="6 7" key="1">
    <citation type="journal article" date="2007" name="Int. J. Syst. Evol. Microbiol.">
        <title>Oceanobacillus profundus sp. nov., isolated from a deep-sea sediment core.</title>
        <authorList>
            <person name="Kim Y.G."/>
            <person name="Choi D.H."/>
            <person name="Hyun S."/>
            <person name="Cho B.C."/>
        </authorList>
    </citation>
    <scope>NUCLEOTIDE SEQUENCE [LARGE SCALE GENOMIC DNA]</scope>
    <source>
        <strain evidence="6 7">DSM 18246</strain>
    </source>
</reference>
<protein>
    <submittedName>
        <fullName evidence="6">IclR family transcriptional regulator</fullName>
    </submittedName>
</protein>
<dbReference type="SUPFAM" id="SSF46785">
    <property type="entry name" value="Winged helix' DNA-binding domain"/>
    <property type="match status" value="1"/>
</dbReference>
<dbReference type="SUPFAM" id="SSF55781">
    <property type="entry name" value="GAF domain-like"/>
    <property type="match status" value="1"/>
</dbReference>
<dbReference type="PROSITE" id="PS51077">
    <property type="entry name" value="HTH_ICLR"/>
    <property type="match status" value="1"/>
</dbReference>
<comment type="caution">
    <text evidence="6">The sequence shown here is derived from an EMBL/GenBank/DDBJ whole genome shotgun (WGS) entry which is preliminary data.</text>
</comment>
<evidence type="ECO:0000256" key="3">
    <source>
        <dbReference type="ARBA" id="ARBA00023163"/>
    </source>
</evidence>
<dbReference type="OrthoDB" id="9791752at2"/>
<keyword evidence="1" id="KW-0805">Transcription regulation</keyword>
<dbReference type="InterPro" id="IPR014757">
    <property type="entry name" value="Tscrpt_reg_IclR_C"/>
</dbReference>
<keyword evidence="7" id="KW-1185">Reference proteome</keyword>
<evidence type="ECO:0000259" key="5">
    <source>
        <dbReference type="PROSITE" id="PS51078"/>
    </source>
</evidence>
<dbReference type="Proteomes" id="UP000285456">
    <property type="component" value="Unassembled WGS sequence"/>
</dbReference>
<dbReference type="InterPro" id="IPR029016">
    <property type="entry name" value="GAF-like_dom_sf"/>
</dbReference>
<evidence type="ECO:0000259" key="4">
    <source>
        <dbReference type="PROSITE" id="PS51077"/>
    </source>
</evidence>
<dbReference type="PANTHER" id="PTHR30136:SF24">
    <property type="entry name" value="HTH-TYPE TRANSCRIPTIONAL REPRESSOR ALLR"/>
    <property type="match status" value="1"/>
</dbReference>
<dbReference type="EMBL" id="QWEH01000016">
    <property type="protein sequence ID" value="RHW30040.1"/>
    <property type="molecule type" value="Genomic_DNA"/>
</dbReference>
<proteinExistence type="predicted"/>
<dbReference type="GO" id="GO:0003700">
    <property type="term" value="F:DNA-binding transcription factor activity"/>
    <property type="evidence" value="ECO:0007669"/>
    <property type="project" value="TreeGrafter"/>
</dbReference>
<evidence type="ECO:0000256" key="1">
    <source>
        <dbReference type="ARBA" id="ARBA00023015"/>
    </source>
</evidence>
<sequence>MKQYNVPALERAISILELISQSTEQYTVTEICTNLDLPKATVFTIMNTLERYKMVEKDTTGRFQIGAKLFQLGMTYLSDYSMIDLAKPYMKKLMKETGFTVHLGILHENSIMYIAKEEPNSFIKFSTYPGLTTEIHLSGLGKAISAYLGDTEIDKILTEEGLKKATNNTITSMEKFRQDLAKVRENGYSLEDEEGEKGVRCIAAPIINVRLQTPTAISITAHISQLEPQQYEDIGLLVKTTAQEISRII</sequence>
<dbReference type="Pfam" id="PF09339">
    <property type="entry name" value="HTH_IclR"/>
    <property type="match status" value="1"/>
</dbReference>
<feature type="domain" description="HTH iclR-type" evidence="4">
    <location>
        <begin position="6"/>
        <end position="67"/>
    </location>
</feature>
<dbReference type="InterPro" id="IPR005471">
    <property type="entry name" value="Tscrpt_reg_IclR_N"/>
</dbReference>
<dbReference type="Pfam" id="PF01614">
    <property type="entry name" value="IclR_C"/>
    <property type="match status" value="1"/>
</dbReference>
<keyword evidence="2" id="KW-0238">DNA-binding</keyword>
<dbReference type="Gene3D" id="1.10.10.10">
    <property type="entry name" value="Winged helix-like DNA-binding domain superfamily/Winged helix DNA-binding domain"/>
    <property type="match status" value="1"/>
</dbReference>
<evidence type="ECO:0000313" key="6">
    <source>
        <dbReference type="EMBL" id="RHW30040.1"/>
    </source>
</evidence>
<evidence type="ECO:0000313" key="7">
    <source>
        <dbReference type="Proteomes" id="UP000285456"/>
    </source>
</evidence>